<dbReference type="FunFam" id="3.40.50.300:FF:000006">
    <property type="entry name" value="DNA-binding transcriptional regulator NtrC"/>
    <property type="match status" value="1"/>
</dbReference>
<feature type="domain" description="PAS" evidence="4">
    <location>
        <begin position="210"/>
        <end position="284"/>
    </location>
</feature>
<dbReference type="InterPro" id="IPR027417">
    <property type="entry name" value="P-loop_NTPase"/>
</dbReference>
<gene>
    <name evidence="5" type="ORF">HMPREF9723_02139</name>
</gene>
<dbReference type="SMART" id="SM00382">
    <property type="entry name" value="AAA"/>
    <property type="match status" value="1"/>
</dbReference>
<organism evidence="5">
    <name type="scientific">Treponema denticola OTK</name>
    <dbReference type="NCBI Taxonomy" id="999434"/>
    <lineage>
        <taxon>Bacteria</taxon>
        <taxon>Pseudomonadati</taxon>
        <taxon>Spirochaetota</taxon>
        <taxon>Spirochaetia</taxon>
        <taxon>Spirochaetales</taxon>
        <taxon>Treponemataceae</taxon>
        <taxon>Treponema</taxon>
    </lineage>
</organism>
<dbReference type="Gene3D" id="3.30.450.20">
    <property type="entry name" value="PAS domain"/>
    <property type="match status" value="1"/>
</dbReference>
<dbReference type="GO" id="GO:0006355">
    <property type="term" value="P:regulation of DNA-templated transcription"/>
    <property type="evidence" value="ECO:0007669"/>
    <property type="project" value="InterPro"/>
</dbReference>
<dbReference type="GO" id="GO:0005524">
    <property type="term" value="F:ATP binding"/>
    <property type="evidence" value="ECO:0007669"/>
    <property type="project" value="UniProtKB-KW"/>
</dbReference>
<dbReference type="Proteomes" id="UP000011701">
    <property type="component" value="Chromosome"/>
</dbReference>
<dbReference type="InterPro" id="IPR000014">
    <property type="entry name" value="PAS"/>
</dbReference>
<proteinExistence type="predicted"/>
<dbReference type="Gene3D" id="1.10.8.60">
    <property type="match status" value="1"/>
</dbReference>
<dbReference type="PROSITE" id="PS00675">
    <property type="entry name" value="SIGMA54_INTERACT_1"/>
    <property type="match status" value="1"/>
</dbReference>
<dbReference type="CDD" id="cd00009">
    <property type="entry name" value="AAA"/>
    <property type="match status" value="1"/>
</dbReference>
<dbReference type="SUPFAM" id="SSF52540">
    <property type="entry name" value="P-loop containing nucleoside triphosphate hydrolases"/>
    <property type="match status" value="1"/>
</dbReference>
<dbReference type="InterPro" id="IPR025662">
    <property type="entry name" value="Sigma_54_int_dom_ATP-bd_1"/>
</dbReference>
<dbReference type="InterPro" id="IPR025943">
    <property type="entry name" value="Sigma_54_int_dom_ATP-bd_2"/>
</dbReference>
<dbReference type="PATRIC" id="fig|999434.4.peg.2227"/>
<dbReference type="Gene3D" id="1.10.10.10">
    <property type="entry name" value="Winged helix-like DNA-binding domain superfamily/Winged helix DNA-binding domain"/>
    <property type="match status" value="1"/>
</dbReference>
<evidence type="ECO:0000256" key="1">
    <source>
        <dbReference type="ARBA" id="ARBA00022741"/>
    </source>
</evidence>
<dbReference type="PROSITE" id="PS50112">
    <property type="entry name" value="PAS"/>
    <property type="match status" value="1"/>
</dbReference>
<name>A0A0F6MMU1_TREDN</name>
<dbReference type="RefSeq" id="WP_002693161.1">
    <property type="nucleotide sequence ID" value="NZ_CM001797.1"/>
</dbReference>
<evidence type="ECO:0000259" key="4">
    <source>
        <dbReference type="PROSITE" id="PS50112"/>
    </source>
</evidence>
<dbReference type="EMBL" id="AGDY01000009">
    <property type="protein sequence ID" value="EMB20679.1"/>
    <property type="molecule type" value="Genomic_DNA"/>
</dbReference>
<dbReference type="InterPro" id="IPR003593">
    <property type="entry name" value="AAA+_ATPase"/>
</dbReference>
<dbReference type="PANTHER" id="PTHR32071:SF57">
    <property type="entry name" value="C4-DICARBOXYLATE TRANSPORT TRANSCRIPTIONAL REGULATORY PROTEIN DCTD"/>
    <property type="match status" value="1"/>
</dbReference>
<sequence>MQKVLIITISSKVAEGYKIFLKNFFDEDIIIDTKSVDADNFDFIECADVYLVGATSSENFEPIMAKIDKSKAVFIRLTFRQKEIDQLKAIKPGTEALLVNLSRQMAIETISDLHRLDVTNIILYPCYPHQENIPNLDMAITPGESRFVPDHVSEVLDIGDRLLTANTIAELALRLDYAHILQSESYRQYVSTLAEQNYSIDLLTNKTMSIENAYQMLMESLDLAVVGIDVRGKIFVCNKAFCKIMNISRFELISREFKTVLKNIYNHLEDSGLTKKISKIIQINQTNFVLSVFPFFWEKQYAGRYILLQRFSDTEKTQHRLRMQLMKKGHTARYSFEDIIGNCASITIIKEIARKAARSDASILLTGESGTGKELFAHSIHKTSKRSSMPFIALNCAAFQDSLLESELFGYVEGSFTGARKGGKLGLFEYAHGGTLFLDEIEGMSANLQIKLLRVLQEKEIIRVGGNRIIKIDVRIIAASNENIRELTLQNKFRKDLYYRLNTIPIEVPPLRDREDDVLIISEYIMDKIKADFVLSPQVKDFFLKYRWEGNIRELYNVLEYLKYLDEKEIRIEHLPKYIRDFEQCCLLRDLSYKEKEIYILKLLESALPFGLGRRKILDRCRTDEVDISENLIRKILSDFEKKGFIKITEGRCGTKINDRGIKYLKSLAF</sequence>
<evidence type="ECO:0000313" key="5">
    <source>
        <dbReference type="EMBL" id="EMB20679.1"/>
    </source>
</evidence>
<accession>A0A0F6MMU1</accession>
<dbReference type="PROSITE" id="PS50045">
    <property type="entry name" value="SIGMA54_INTERACT_4"/>
    <property type="match status" value="1"/>
</dbReference>
<evidence type="ECO:0000259" key="3">
    <source>
        <dbReference type="PROSITE" id="PS50045"/>
    </source>
</evidence>
<reference evidence="5" key="1">
    <citation type="submission" date="2012-01" db="EMBL/GenBank/DDBJ databases">
        <title>The Genome Sequence of Treponema denticola OTK.</title>
        <authorList>
            <consortium name="The Broad Institute Genome Sequencing Platform"/>
            <person name="Earl A."/>
            <person name="Ward D."/>
            <person name="Feldgarden M."/>
            <person name="Gevers D."/>
            <person name="Blanton J.M."/>
            <person name="Fenno C.J."/>
            <person name="Baranova O.V."/>
            <person name="Mathney J."/>
            <person name="Dewhirst F.E."/>
            <person name="Izard J."/>
            <person name="Young S.K."/>
            <person name="Zeng Q."/>
            <person name="Gargeya S."/>
            <person name="Fitzgerald M."/>
            <person name="Haas B."/>
            <person name="Abouelleil A."/>
            <person name="Alvarado L."/>
            <person name="Arachchi H.M."/>
            <person name="Berlin A."/>
            <person name="Chapman S.B."/>
            <person name="Gearin G."/>
            <person name="Goldberg J."/>
            <person name="Griggs A."/>
            <person name="Gujja S."/>
            <person name="Hansen M."/>
            <person name="Heiman D."/>
            <person name="Howarth C."/>
            <person name="Larimer J."/>
            <person name="Lui A."/>
            <person name="MacDonald P.J.P."/>
            <person name="McCowen C."/>
            <person name="Montmayeur A."/>
            <person name="Murphy C."/>
            <person name="Neiman D."/>
            <person name="Pearson M."/>
            <person name="Priest M."/>
            <person name="Roberts A."/>
            <person name="Saif S."/>
            <person name="Shea T."/>
            <person name="Sisk P."/>
            <person name="Stolte C."/>
            <person name="Sykes S."/>
            <person name="Wortman J."/>
            <person name="Nusbaum C."/>
            <person name="Birren B."/>
        </authorList>
    </citation>
    <scope>NUCLEOTIDE SEQUENCE [LARGE SCALE GENOMIC DNA]</scope>
    <source>
        <strain evidence="5">OTK</strain>
    </source>
</reference>
<dbReference type="InterPro" id="IPR036388">
    <property type="entry name" value="WH-like_DNA-bd_sf"/>
</dbReference>
<dbReference type="PROSITE" id="PS00676">
    <property type="entry name" value="SIGMA54_INTERACT_2"/>
    <property type="match status" value="1"/>
</dbReference>
<dbReference type="HOGENOM" id="CLU_000445_8_7_12"/>
<keyword evidence="2" id="KW-0067">ATP-binding</keyword>
<dbReference type="Pfam" id="PF00989">
    <property type="entry name" value="PAS"/>
    <property type="match status" value="1"/>
</dbReference>
<dbReference type="PANTHER" id="PTHR32071">
    <property type="entry name" value="TRANSCRIPTIONAL REGULATORY PROTEIN"/>
    <property type="match status" value="1"/>
</dbReference>
<feature type="domain" description="Sigma-54 factor interaction" evidence="3">
    <location>
        <begin position="339"/>
        <end position="564"/>
    </location>
</feature>
<dbReference type="AlphaFoldDB" id="A0A0F6MMU1"/>
<evidence type="ECO:0000256" key="2">
    <source>
        <dbReference type="ARBA" id="ARBA00022840"/>
    </source>
</evidence>
<comment type="caution">
    <text evidence="5">The sequence shown here is derived from an EMBL/GenBank/DDBJ whole genome shotgun (WGS) entry which is preliminary data.</text>
</comment>
<evidence type="ECO:0008006" key="6">
    <source>
        <dbReference type="Google" id="ProtNLM"/>
    </source>
</evidence>
<keyword evidence="1" id="KW-0547">Nucleotide-binding</keyword>
<dbReference type="SUPFAM" id="SSF55785">
    <property type="entry name" value="PYP-like sensor domain (PAS domain)"/>
    <property type="match status" value="1"/>
</dbReference>
<dbReference type="InterPro" id="IPR013767">
    <property type="entry name" value="PAS_fold"/>
</dbReference>
<dbReference type="Pfam" id="PF25601">
    <property type="entry name" value="AAA_lid_14"/>
    <property type="match status" value="1"/>
</dbReference>
<dbReference type="Pfam" id="PF00158">
    <property type="entry name" value="Sigma54_activat"/>
    <property type="match status" value="1"/>
</dbReference>
<dbReference type="InterPro" id="IPR035965">
    <property type="entry name" value="PAS-like_dom_sf"/>
</dbReference>
<dbReference type="InterPro" id="IPR002078">
    <property type="entry name" value="Sigma_54_int"/>
</dbReference>
<dbReference type="InterPro" id="IPR058031">
    <property type="entry name" value="AAA_lid_NorR"/>
</dbReference>
<protein>
    <recommendedName>
        <fullName evidence="6">PAS domain S-box protein</fullName>
    </recommendedName>
</protein>
<dbReference type="Gene3D" id="3.40.50.300">
    <property type="entry name" value="P-loop containing nucleotide triphosphate hydrolases"/>
    <property type="match status" value="1"/>
</dbReference>